<dbReference type="FunCoup" id="A0A151GI51">
    <property type="interactions" value="617"/>
</dbReference>
<dbReference type="AlphaFoldDB" id="A0A151GI51"/>
<evidence type="ECO:0000256" key="7">
    <source>
        <dbReference type="ARBA" id="ARBA00022917"/>
    </source>
</evidence>
<dbReference type="RefSeq" id="XP_040656101.1">
    <property type="nucleotide sequence ID" value="XM_040801068.1"/>
</dbReference>
<dbReference type="GO" id="GO:0006437">
    <property type="term" value="P:tyrosyl-tRNA aminoacylation"/>
    <property type="evidence" value="ECO:0007669"/>
    <property type="project" value="InterPro"/>
</dbReference>
<evidence type="ECO:0000313" key="14">
    <source>
        <dbReference type="Proteomes" id="UP000076580"/>
    </source>
</evidence>
<dbReference type="PANTHER" id="PTHR11766:SF0">
    <property type="entry name" value="TYROSINE--TRNA LIGASE, MITOCHONDRIAL"/>
    <property type="match status" value="1"/>
</dbReference>
<dbReference type="InterPro" id="IPR002307">
    <property type="entry name" value="Tyr-tRNA-ligase"/>
</dbReference>
<dbReference type="Pfam" id="PF00579">
    <property type="entry name" value="tRNA-synt_1b"/>
    <property type="match status" value="1"/>
</dbReference>
<evidence type="ECO:0000256" key="10">
    <source>
        <dbReference type="RuleBase" id="RU361234"/>
    </source>
</evidence>
<name>A0A151GI51_DRECN</name>
<feature type="compositionally biased region" description="Basic and acidic residues" evidence="11">
    <location>
        <begin position="593"/>
        <end position="608"/>
    </location>
</feature>
<evidence type="ECO:0000256" key="4">
    <source>
        <dbReference type="ARBA" id="ARBA00022664"/>
    </source>
</evidence>
<dbReference type="EC" id="6.1.1.1" evidence="10"/>
<comment type="similarity">
    <text evidence="2 10">Belongs to the class-I aminoacyl-tRNA synthetase family.</text>
</comment>
<dbReference type="Pfam" id="PF16714">
    <property type="entry name" value="TyrRSs_C"/>
    <property type="match status" value="1"/>
</dbReference>
<dbReference type="GO" id="GO:0005829">
    <property type="term" value="C:cytosol"/>
    <property type="evidence" value="ECO:0007669"/>
    <property type="project" value="TreeGrafter"/>
</dbReference>
<evidence type="ECO:0000256" key="6">
    <source>
        <dbReference type="ARBA" id="ARBA00022840"/>
    </source>
</evidence>
<feature type="domain" description="Tyrosyl-tRNA synthetase C-terminal" evidence="12">
    <location>
        <begin position="429"/>
        <end position="545"/>
    </location>
</feature>
<keyword evidence="4" id="KW-0507">mRNA processing</keyword>
<feature type="region of interest" description="Disordered" evidence="11">
    <location>
        <begin position="580"/>
        <end position="614"/>
    </location>
</feature>
<keyword evidence="3 10" id="KW-0436">Ligase</keyword>
<dbReference type="GeneID" id="63716398"/>
<dbReference type="GO" id="GO:0003723">
    <property type="term" value="F:RNA binding"/>
    <property type="evidence" value="ECO:0007669"/>
    <property type="project" value="InterPro"/>
</dbReference>
<dbReference type="InterPro" id="IPR014729">
    <property type="entry name" value="Rossmann-like_a/b/a_fold"/>
</dbReference>
<evidence type="ECO:0000256" key="8">
    <source>
        <dbReference type="ARBA" id="ARBA00023146"/>
    </source>
</evidence>
<dbReference type="Gene3D" id="3.40.50.620">
    <property type="entry name" value="HUPs"/>
    <property type="match status" value="1"/>
</dbReference>
<keyword evidence="5 10" id="KW-0547">Nucleotide-binding</keyword>
<dbReference type="EMBL" id="LAYC01000002">
    <property type="protein sequence ID" value="KYK56749.1"/>
    <property type="molecule type" value="Genomic_DNA"/>
</dbReference>
<comment type="caution">
    <text evidence="13">The sequence shown here is derived from an EMBL/GenBank/DDBJ whole genome shotgun (WGS) entry which is preliminary data.</text>
</comment>
<dbReference type="Gene3D" id="1.10.240.10">
    <property type="entry name" value="Tyrosyl-Transfer RNA Synthetase"/>
    <property type="match status" value="1"/>
</dbReference>
<dbReference type="PRINTS" id="PR01040">
    <property type="entry name" value="TRNASYNTHTYR"/>
</dbReference>
<evidence type="ECO:0000259" key="12">
    <source>
        <dbReference type="Pfam" id="PF16714"/>
    </source>
</evidence>
<evidence type="ECO:0000256" key="2">
    <source>
        <dbReference type="ARBA" id="ARBA00005594"/>
    </source>
</evidence>
<reference evidence="13 14" key="1">
    <citation type="journal article" date="2016" name="Sci. Rep.">
        <title>Insights into Adaptations to a Near-Obligate Nematode Endoparasitic Lifestyle from the Finished Genome of Drechmeria coniospora.</title>
        <authorList>
            <person name="Zhang L."/>
            <person name="Zhou Z."/>
            <person name="Guo Q."/>
            <person name="Fokkens L."/>
            <person name="Miskei M."/>
            <person name="Pocsi I."/>
            <person name="Zhang W."/>
            <person name="Chen M."/>
            <person name="Wang L."/>
            <person name="Sun Y."/>
            <person name="Donzelli B.G."/>
            <person name="Gibson D.M."/>
            <person name="Nelson D.R."/>
            <person name="Luo J.G."/>
            <person name="Rep M."/>
            <person name="Liu H."/>
            <person name="Yang S."/>
            <person name="Wang J."/>
            <person name="Krasnoff S.B."/>
            <person name="Xu Y."/>
            <person name="Molnar I."/>
            <person name="Lin M."/>
        </authorList>
    </citation>
    <scope>NUCLEOTIDE SEQUENCE [LARGE SCALE GENOMIC DNA]</scope>
    <source>
        <strain evidence="13 14">ARSEF 6962</strain>
    </source>
</reference>
<gene>
    <name evidence="13" type="ORF">DCS_03755</name>
</gene>
<accession>A0A151GI51</accession>
<keyword evidence="8 10" id="KW-0030">Aminoacyl-tRNA synthetase</keyword>
<comment type="catalytic activity">
    <reaction evidence="9 10">
        <text>tRNA(Tyr) + L-tyrosine + ATP = L-tyrosyl-tRNA(Tyr) + AMP + diphosphate + H(+)</text>
        <dbReference type="Rhea" id="RHEA:10220"/>
        <dbReference type="Rhea" id="RHEA-COMP:9706"/>
        <dbReference type="Rhea" id="RHEA-COMP:9707"/>
        <dbReference type="ChEBI" id="CHEBI:15378"/>
        <dbReference type="ChEBI" id="CHEBI:30616"/>
        <dbReference type="ChEBI" id="CHEBI:33019"/>
        <dbReference type="ChEBI" id="CHEBI:58315"/>
        <dbReference type="ChEBI" id="CHEBI:78442"/>
        <dbReference type="ChEBI" id="CHEBI:78536"/>
        <dbReference type="ChEBI" id="CHEBI:456215"/>
        <dbReference type="EC" id="6.1.1.1"/>
    </reaction>
</comment>
<dbReference type="FunFam" id="1.10.240.10:FF:000001">
    <property type="entry name" value="Tyrosine--tRNA ligase"/>
    <property type="match status" value="1"/>
</dbReference>
<keyword evidence="14" id="KW-1185">Reference proteome</keyword>
<dbReference type="FunFam" id="3.40.50.620:FF:000227">
    <property type="entry name" value="Tyrosine--tRNA ligase"/>
    <property type="match status" value="1"/>
</dbReference>
<organism evidence="13 14">
    <name type="scientific">Drechmeria coniospora</name>
    <name type="common">Nematophagous fungus</name>
    <name type="synonym">Meria coniospora</name>
    <dbReference type="NCBI Taxonomy" id="98403"/>
    <lineage>
        <taxon>Eukaryota</taxon>
        <taxon>Fungi</taxon>
        <taxon>Dikarya</taxon>
        <taxon>Ascomycota</taxon>
        <taxon>Pezizomycotina</taxon>
        <taxon>Sordariomycetes</taxon>
        <taxon>Hypocreomycetidae</taxon>
        <taxon>Hypocreales</taxon>
        <taxon>Ophiocordycipitaceae</taxon>
        <taxon>Drechmeria</taxon>
    </lineage>
</organism>
<dbReference type="NCBIfam" id="TIGR00234">
    <property type="entry name" value="tyrS"/>
    <property type="match status" value="1"/>
</dbReference>
<comment type="subcellular location">
    <subcellularLocation>
        <location evidence="1">Mitochondrion matrix</location>
    </subcellularLocation>
</comment>
<dbReference type="InterPro" id="IPR024088">
    <property type="entry name" value="Tyr-tRNA-ligase_bac-type"/>
</dbReference>
<dbReference type="InParanoid" id="A0A151GI51"/>
<dbReference type="GO" id="GO:0005759">
    <property type="term" value="C:mitochondrial matrix"/>
    <property type="evidence" value="ECO:0007669"/>
    <property type="project" value="UniProtKB-SubCell"/>
</dbReference>
<dbReference type="GO" id="GO:0004831">
    <property type="term" value="F:tyrosine-tRNA ligase activity"/>
    <property type="evidence" value="ECO:0007669"/>
    <property type="project" value="UniProtKB-EC"/>
</dbReference>
<dbReference type="InterPro" id="IPR002305">
    <property type="entry name" value="aa-tRNA-synth_Ic"/>
</dbReference>
<evidence type="ECO:0000256" key="9">
    <source>
        <dbReference type="ARBA" id="ARBA00048248"/>
    </source>
</evidence>
<dbReference type="GO" id="GO:0006397">
    <property type="term" value="P:mRNA processing"/>
    <property type="evidence" value="ECO:0007669"/>
    <property type="project" value="UniProtKB-KW"/>
</dbReference>
<evidence type="ECO:0000256" key="1">
    <source>
        <dbReference type="ARBA" id="ARBA00004305"/>
    </source>
</evidence>
<dbReference type="Proteomes" id="UP000076580">
    <property type="component" value="Chromosome 02"/>
</dbReference>
<dbReference type="InterPro" id="IPR036986">
    <property type="entry name" value="S4_RNA-bd_sf"/>
</dbReference>
<dbReference type="STRING" id="98403.A0A151GI51"/>
<evidence type="ECO:0000313" key="13">
    <source>
        <dbReference type="EMBL" id="KYK56749.1"/>
    </source>
</evidence>
<dbReference type="PROSITE" id="PS00178">
    <property type="entry name" value="AA_TRNA_LIGASE_I"/>
    <property type="match status" value="1"/>
</dbReference>
<keyword evidence="7 10" id="KW-0648">Protein biosynthesis</keyword>
<protein>
    <recommendedName>
        <fullName evidence="10">Tyrosine--tRNA ligase</fullName>
        <ecNumber evidence="10">6.1.1.1</ecNumber>
    </recommendedName>
    <alternativeName>
        <fullName evidence="10">Tyrosyl-tRNA synthetase</fullName>
    </alternativeName>
</protein>
<dbReference type="InterPro" id="IPR032005">
    <property type="entry name" value="TyrRSs_C"/>
</dbReference>
<dbReference type="Gene3D" id="3.10.290.10">
    <property type="entry name" value="RNA-binding S4 domain"/>
    <property type="match status" value="1"/>
</dbReference>
<proteinExistence type="inferred from homology"/>
<keyword evidence="6 10" id="KW-0067">ATP-binding</keyword>
<dbReference type="InterPro" id="IPR001412">
    <property type="entry name" value="aa-tRNA-synth_I_CS"/>
</dbReference>
<evidence type="ECO:0000256" key="5">
    <source>
        <dbReference type="ARBA" id="ARBA00022741"/>
    </source>
</evidence>
<sequence length="614" mass="69860">MALQHALRTLSQARSRCVPRHSWPLAEPHRARGISTTYLNKVAEGEERWERRAERIQNGEVRHVWDILDERGYIKDVAGNPERIKEIMRIKRIGAYVGVDPTADSMHIGHLIPFMPLFWMWFHGYPAVTLLGGATARIGDPTGRLTSREHMSNSDISKNVTKLHFQLSRLWRNVISLRDKYGYESDWAAKRHLLNNNMWLQGLSVYDFTKRLARQTRIGPMLARDTQRKMSEGDGMSLGEFMYPLFQGWDFWHMYNKLGIQMQIGGSDQFGNIVAGIDALKTIRESEEAPFARMPTEWQHEPVGFTVPLLTDSAGAKFGKSAGNAVWLDEFKTSPFELYGYFMRRSDEEVETLLKLFTFMPLSKIQEVLVQHREDPAKRAAQHTLAFEVLSLVHGSQRALQEAQQHKFRFGGELPHVVNEPTAESGIVTPNNAPRSDIELPRSVMKLSPAKLLFATGLASSNADGQRLVTQQGAYVAAQPGQSRGLVPGNLAWTPMKMWFPEETAKFLIDDRILILRKGKHNVRIVELVSDEQWEASGKFYPGQPYTGVVRRMKQQLMKEVGENGEELTPSQMKRALKVTQPLKVANNPDIELPNKQEMRERAKERKGASKPRA</sequence>
<dbReference type="PANTHER" id="PTHR11766">
    <property type="entry name" value="TYROSYL-TRNA SYNTHETASE"/>
    <property type="match status" value="1"/>
</dbReference>
<dbReference type="GO" id="GO:0005524">
    <property type="term" value="F:ATP binding"/>
    <property type="evidence" value="ECO:0007669"/>
    <property type="project" value="UniProtKB-KW"/>
</dbReference>
<evidence type="ECO:0000256" key="11">
    <source>
        <dbReference type="SAM" id="MobiDB-lite"/>
    </source>
</evidence>
<dbReference type="SUPFAM" id="SSF52374">
    <property type="entry name" value="Nucleotidylyl transferase"/>
    <property type="match status" value="1"/>
</dbReference>
<dbReference type="CDD" id="cd00805">
    <property type="entry name" value="TyrRS_core"/>
    <property type="match status" value="1"/>
</dbReference>
<evidence type="ECO:0000256" key="3">
    <source>
        <dbReference type="ARBA" id="ARBA00022598"/>
    </source>
</evidence>